<comment type="caution">
    <text evidence="1">The sequence shown here is derived from an EMBL/GenBank/DDBJ whole genome shotgun (WGS) entry which is preliminary data.</text>
</comment>
<reference evidence="1" key="1">
    <citation type="journal article" date="2018" name="Nat. Plants">
        <title>Whole-genome landscape of Medicago truncatula symbiotic genes.</title>
        <authorList>
            <person name="Pecrix Y."/>
            <person name="Gamas P."/>
            <person name="Carrere S."/>
        </authorList>
    </citation>
    <scope>NUCLEOTIDE SEQUENCE</scope>
    <source>
        <tissue evidence="1">Leaves</tissue>
    </source>
</reference>
<dbReference type="AlphaFoldDB" id="A0A396IDA3"/>
<gene>
    <name evidence="1" type="ORF">MtrunA17_Chr4g0051091</name>
</gene>
<name>A0A396IDA3_MEDTR</name>
<organism evidence="1">
    <name type="scientific">Medicago truncatula</name>
    <name type="common">Barrel medic</name>
    <name type="synonym">Medicago tribuloides</name>
    <dbReference type="NCBI Taxonomy" id="3880"/>
    <lineage>
        <taxon>Eukaryota</taxon>
        <taxon>Viridiplantae</taxon>
        <taxon>Streptophyta</taxon>
        <taxon>Embryophyta</taxon>
        <taxon>Tracheophyta</taxon>
        <taxon>Spermatophyta</taxon>
        <taxon>Magnoliopsida</taxon>
        <taxon>eudicotyledons</taxon>
        <taxon>Gunneridae</taxon>
        <taxon>Pentapetalae</taxon>
        <taxon>rosids</taxon>
        <taxon>fabids</taxon>
        <taxon>Fabales</taxon>
        <taxon>Fabaceae</taxon>
        <taxon>Papilionoideae</taxon>
        <taxon>50 kb inversion clade</taxon>
        <taxon>NPAAA clade</taxon>
        <taxon>Hologalegina</taxon>
        <taxon>IRL clade</taxon>
        <taxon>Trifolieae</taxon>
        <taxon>Medicago</taxon>
    </lineage>
</organism>
<sequence length="57" mass="6677">MGGFKGLRNSLKLLAYYSFSNLNAMVLNFVNGVRFPNERIRNDLFTFLYEQVKISRI</sequence>
<dbReference type="Proteomes" id="UP000265566">
    <property type="component" value="Chromosome 4"/>
</dbReference>
<accession>A0A396IDA3</accession>
<protein>
    <submittedName>
        <fullName evidence="1">Uncharacterized protein</fullName>
    </submittedName>
</protein>
<dbReference type="EMBL" id="PSQE01000004">
    <property type="protein sequence ID" value="RHN62778.1"/>
    <property type="molecule type" value="Genomic_DNA"/>
</dbReference>
<evidence type="ECO:0000313" key="1">
    <source>
        <dbReference type="EMBL" id="RHN62778.1"/>
    </source>
</evidence>
<proteinExistence type="predicted"/>
<dbReference type="Gramene" id="rna25387">
    <property type="protein sequence ID" value="RHN62778.1"/>
    <property type="gene ID" value="gene25387"/>
</dbReference>